<feature type="region of interest" description="Disordered" evidence="1">
    <location>
        <begin position="349"/>
        <end position="368"/>
    </location>
</feature>
<dbReference type="OrthoDB" id="3673879at2759"/>
<dbReference type="Proteomes" id="UP000799423">
    <property type="component" value="Unassembled WGS sequence"/>
</dbReference>
<sequence>MIIATQEQVGPCDECRSENVSEERGELEEVLQRHAHPQEVGLYEDNEVNQFEDLVTFLEKRTIDGQKAADEFENFLHHTPDALSLIQDPVFRTTLSRPGPEKYRLFYLDALEQCTNMLPVLAMYIRNRIPNQLFVDTFTFVVNKAKSAAALMDTFQIIVQCVERYVPSDPAQHFNGSEAQLALCVEILSGMIINAGTSHPPGHYLHPNFVAAPGMKEYFAAVERERQLRINQPVQRLVRPAVKTPERLNRHKLSVTVQEGVLDEEPAANIEIVQIPFKEGAKVDVEDKFGNQLIFHKDGSSTLISSGCKLESNRQMDLEPHMVSSTPALDQIWSKRTWNMLSNLFVTPQPPLPTTNRRDRTKKVKSQSLHLRDMATLFQPKHRPSKHNPQTEIASSTAPVSTHPGSIFTAISTRTSTRERYSFGCPRYTFPCFQLSSPHDAPASSSPLSPAAAVSSSPTLKAPVDPTAPTLAPVSTSLTPPSSSPALRRGTRARKPPVQYGQEGSDDTTQGRKRAKNKGKV</sequence>
<feature type="compositionally biased region" description="Low complexity" evidence="1">
    <location>
        <begin position="469"/>
        <end position="487"/>
    </location>
</feature>
<evidence type="ECO:0000313" key="2">
    <source>
        <dbReference type="EMBL" id="KAF2850340.1"/>
    </source>
</evidence>
<feature type="region of interest" description="Disordered" evidence="1">
    <location>
        <begin position="379"/>
        <end position="407"/>
    </location>
</feature>
<keyword evidence="3" id="KW-1185">Reference proteome</keyword>
<dbReference type="AlphaFoldDB" id="A0A6A7B4J2"/>
<feature type="compositionally biased region" description="Low complexity" evidence="1">
    <location>
        <begin position="437"/>
        <end position="458"/>
    </location>
</feature>
<protein>
    <submittedName>
        <fullName evidence="2">Uncharacterized protein</fullName>
    </submittedName>
</protein>
<evidence type="ECO:0000256" key="1">
    <source>
        <dbReference type="SAM" id="MobiDB-lite"/>
    </source>
</evidence>
<accession>A0A6A7B4J2</accession>
<proteinExistence type="predicted"/>
<feature type="compositionally biased region" description="Basic residues" evidence="1">
    <location>
        <begin position="511"/>
        <end position="521"/>
    </location>
</feature>
<gene>
    <name evidence="2" type="ORF">T440DRAFT_468663</name>
</gene>
<reference evidence="2" key="1">
    <citation type="submission" date="2020-01" db="EMBL/GenBank/DDBJ databases">
        <authorList>
            <consortium name="DOE Joint Genome Institute"/>
            <person name="Haridas S."/>
            <person name="Albert R."/>
            <person name="Binder M."/>
            <person name="Bloem J."/>
            <person name="Labutti K."/>
            <person name="Salamov A."/>
            <person name="Andreopoulos B."/>
            <person name="Baker S.E."/>
            <person name="Barry K."/>
            <person name="Bills G."/>
            <person name="Bluhm B.H."/>
            <person name="Cannon C."/>
            <person name="Castanera R."/>
            <person name="Culley D.E."/>
            <person name="Daum C."/>
            <person name="Ezra D."/>
            <person name="Gonzalez J.B."/>
            <person name="Henrissat B."/>
            <person name="Kuo A."/>
            <person name="Liang C."/>
            <person name="Lipzen A."/>
            <person name="Lutzoni F."/>
            <person name="Magnuson J."/>
            <person name="Mondo S."/>
            <person name="Nolan M."/>
            <person name="Ohm R."/>
            <person name="Pangilinan J."/>
            <person name="Park H.-J."/>
            <person name="Ramirez L."/>
            <person name="Alfaro M."/>
            <person name="Sun H."/>
            <person name="Tritt A."/>
            <person name="Yoshinaga Y."/>
            <person name="Zwiers L.-H."/>
            <person name="Turgeon B.G."/>
            <person name="Goodwin S.B."/>
            <person name="Spatafora J.W."/>
            <person name="Crous P.W."/>
            <person name="Grigoriev I.V."/>
        </authorList>
    </citation>
    <scope>NUCLEOTIDE SEQUENCE</scope>
    <source>
        <strain evidence="2">IPT5</strain>
    </source>
</reference>
<evidence type="ECO:0000313" key="3">
    <source>
        <dbReference type="Proteomes" id="UP000799423"/>
    </source>
</evidence>
<organism evidence="2 3">
    <name type="scientific">Plenodomus tracheiphilus IPT5</name>
    <dbReference type="NCBI Taxonomy" id="1408161"/>
    <lineage>
        <taxon>Eukaryota</taxon>
        <taxon>Fungi</taxon>
        <taxon>Dikarya</taxon>
        <taxon>Ascomycota</taxon>
        <taxon>Pezizomycotina</taxon>
        <taxon>Dothideomycetes</taxon>
        <taxon>Pleosporomycetidae</taxon>
        <taxon>Pleosporales</taxon>
        <taxon>Pleosporineae</taxon>
        <taxon>Leptosphaeriaceae</taxon>
        <taxon>Plenodomus</taxon>
    </lineage>
</organism>
<feature type="compositionally biased region" description="Polar residues" evidence="1">
    <location>
        <begin position="387"/>
        <end position="407"/>
    </location>
</feature>
<feature type="region of interest" description="Disordered" evidence="1">
    <location>
        <begin position="437"/>
        <end position="521"/>
    </location>
</feature>
<dbReference type="EMBL" id="MU006307">
    <property type="protein sequence ID" value="KAF2850340.1"/>
    <property type="molecule type" value="Genomic_DNA"/>
</dbReference>
<name>A0A6A7B4J2_9PLEO</name>